<keyword evidence="3" id="KW-1185">Reference proteome</keyword>
<dbReference type="InterPro" id="IPR003647">
    <property type="entry name" value="Intron_nuc_1_rpt"/>
</dbReference>
<evidence type="ECO:0000259" key="1">
    <source>
        <dbReference type="Pfam" id="PF22083"/>
    </source>
</evidence>
<dbReference type="EMBL" id="KP881332">
    <property type="protein sequence ID" value="AKA61335.1"/>
    <property type="molecule type" value="Genomic_DNA"/>
</dbReference>
<dbReference type="InterPro" id="IPR036388">
    <property type="entry name" value="WH-like_DNA-bd_sf"/>
</dbReference>
<evidence type="ECO:0000313" key="3">
    <source>
        <dbReference type="Proteomes" id="UP000207597"/>
    </source>
</evidence>
<name>A0A0U2A003_9CAUD</name>
<evidence type="ECO:0000313" key="2">
    <source>
        <dbReference type="EMBL" id="AKA61335.1"/>
    </source>
</evidence>
<dbReference type="SMART" id="SM00497">
    <property type="entry name" value="IENR1"/>
    <property type="match status" value="1"/>
</dbReference>
<keyword evidence="2" id="KW-0540">Nuclease</keyword>
<dbReference type="Proteomes" id="UP000207597">
    <property type="component" value="Segment"/>
</dbReference>
<protein>
    <submittedName>
        <fullName evidence="2">HTH homing endonuclease</fullName>
    </submittedName>
</protein>
<dbReference type="RefSeq" id="YP_009275841.1">
    <property type="nucleotide sequence ID" value="NC_030933.1"/>
</dbReference>
<dbReference type="InterPro" id="IPR054307">
    <property type="entry name" value="I-HmuI_NUMOD-like"/>
</dbReference>
<reference evidence="2 3" key="1">
    <citation type="journal article" date="2016" name="Virus Genes">
        <title>Genomic analysis of Staphylococcus phage Stau2 isolated from medical specimen.</title>
        <authorList>
            <person name="Hsieh S.E."/>
            <person name="Tseng Y.H."/>
            <person name="Lo H.H."/>
            <person name="Chen S.T."/>
            <person name="Wu C.N."/>
        </authorList>
    </citation>
    <scope>NUCLEOTIDE SEQUENCE [LARGE SCALE GENOMIC DNA]</scope>
</reference>
<dbReference type="GO" id="GO:0004519">
    <property type="term" value="F:endonuclease activity"/>
    <property type="evidence" value="ECO:0007669"/>
    <property type="project" value="UniProtKB-KW"/>
</dbReference>
<gene>
    <name evidence="2" type="ORF">Stau2_84</name>
</gene>
<dbReference type="SUPFAM" id="SSF64496">
    <property type="entry name" value="DNA-binding domain of intron-encoded endonucleases"/>
    <property type="match status" value="1"/>
</dbReference>
<keyword evidence="2" id="KW-0378">Hydrolase</keyword>
<accession>A0A0U2A003</accession>
<dbReference type="Pfam" id="PF22083">
    <property type="entry name" value="I-HmuI_NUMOD-like"/>
    <property type="match status" value="1"/>
</dbReference>
<feature type="domain" description="DNA endonuclease I-HmuI-like NUMOD-like" evidence="1">
    <location>
        <begin position="118"/>
        <end position="161"/>
    </location>
</feature>
<dbReference type="KEGG" id="vg:28802297"/>
<organism evidence="2 3">
    <name type="scientific">Staphylococcus phage Stau2</name>
    <dbReference type="NCBI Taxonomy" id="1200862"/>
    <lineage>
        <taxon>Viruses</taxon>
        <taxon>Duplodnaviria</taxon>
        <taxon>Heunggongvirae</taxon>
        <taxon>Uroviricota</taxon>
        <taxon>Caudoviricetes</taxon>
        <taxon>Herelleviridae</taxon>
        <taxon>Twortvirinae</taxon>
        <taxon>Silviavirus</taxon>
        <taxon>Silviavirus stau2</taxon>
    </lineage>
</organism>
<sequence length="238" mass="28495">MEFKIGERYNHNKLYSKLAHVWSHMIDRCYNPKCKEYKYYGLLGITVDDRWHNFNNFLKDVELIDGWSLEKYKNGELVLDKDIKELGNKVYSLDKCKWATREENLGFVPSRSKKILGIDPTGKEYIFFNQSKFAKEHNLIQSHISAVLRGERKHHKNWVFKTLQEYNYQPVENPSKLYAPHYVAYKNHVEIDYDRVKTKLLKRLNIPTSGTNFRKMETGEDCYGITFKIEKRERFDYT</sequence>
<proteinExistence type="predicted"/>
<keyword evidence="2" id="KW-0255">Endonuclease</keyword>
<dbReference type="Gene3D" id="1.10.10.10">
    <property type="entry name" value="Winged helix-like DNA-binding domain superfamily/Winged helix DNA-binding domain"/>
    <property type="match status" value="1"/>
</dbReference>
<dbReference type="GeneID" id="28802297"/>